<sequence length="73" mass="8286">MLRQKSIRNYQVPQNMAMPNCSQKKLIAHLAGGRLVTSLQMENTLFRRTIWQGTEANSLLTATECVFRIGFTA</sequence>
<protein>
    <submittedName>
        <fullName evidence="1">Uncharacterized protein</fullName>
    </submittedName>
</protein>
<dbReference type="AlphaFoldDB" id="A0A016S0G9"/>
<reference evidence="2" key="1">
    <citation type="journal article" date="2015" name="Nat. Genet.">
        <title>The genome and transcriptome of the zoonotic hookworm Ancylostoma ceylanicum identify infection-specific gene families.</title>
        <authorList>
            <person name="Schwarz E.M."/>
            <person name="Hu Y."/>
            <person name="Antoshechkin I."/>
            <person name="Miller M.M."/>
            <person name="Sternberg P.W."/>
            <person name="Aroian R.V."/>
        </authorList>
    </citation>
    <scope>NUCLEOTIDE SEQUENCE</scope>
    <source>
        <strain evidence="2">HY135</strain>
    </source>
</reference>
<dbReference type="EMBL" id="JARK01001664">
    <property type="protein sequence ID" value="EYB83852.1"/>
    <property type="molecule type" value="Genomic_DNA"/>
</dbReference>
<gene>
    <name evidence="1" type="primary">Acey_s0328.g2646</name>
    <name evidence="1" type="ORF">Y032_0328g2646</name>
</gene>
<accession>A0A016S0G9</accession>
<dbReference type="Proteomes" id="UP000024635">
    <property type="component" value="Unassembled WGS sequence"/>
</dbReference>
<proteinExistence type="predicted"/>
<name>A0A016S0G9_9BILA</name>
<comment type="caution">
    <text evidence="1">The sequence shown here is derived from an EMBL/GenBank/DDBJ whole genome shotgun (WGS) entry which is preliminary data.</text>
</comment>
<evidence type="ECO:0000313" key="2">
    <source>
        <dbReference type="Proteomes" id="UP000024635"/>
    </source>
</evidence>
<keyword evidence="2" id="KW-1185">Reference proteome</keyword>
<organism evidence="1 2">
    <name type="scientific">Ancylostoma ceylanicum</name>
    <dbReference type="NCBI Taxonomy" id="53326"/>
    <lineage>
        <taxon>Eukaryota</taxon>
        <taxon>Metazoa</taxon>
        <taxon>Ecdysozoa</taxon>
        <taxon>Nematoda</taxon>
        <taxon>Chromadorea</taxon>
        <taxon>Rhabditida</taxon>
        <taxon>Rhabditina</taxon>
        <taxon>Rhabditomorpha</taxon>
        <taxon>Strongyloidea</taxon>
        <taxon>Ancylostomatidae</taxon>
        <taxon>Ancylostomatinae</taxon>
        <taxon>Ancylostoma</taxon>
    </lineage>
</organism>
<evidence type="ECO:0000313" key="1">
    <source>
        <dbReference type="EMBL" id="EYB83852.1"/>
    </source>
</evidence>